<sequence>MARRYRNLLDCCATAIYRAGHGNVAPAIDIAPSNLTRALTGDDRKLGVDHLEKFLDEFGDLEPVYYLVDKYLHEKADLKNSRLIEEAEVLMGRFSQVIAEIRAGEGA</sequence>
<reference evidence="1 2" key="1">
    <citation type="submission" date="2019-09" db="EMBL/GenBank/DDBJ databases">
        <title>Wenzhouxiangella sp. Genome sequencing and assembly.</title>
        <authorList>
            <person name="Zhang R."/>
        </authorList>
    </citation>
    <scope>NUCLEOTIDE SEQUENCE [LARGE SCALE GENOMIC DNA]</scope>
    <source>
        <strain evidence="1 2">W260</strain>
    </source>
</reference>
<dbReference type="AlphaFoldDB" id="A0A5N0TFT1"/>
<keyword evidence="2" id="KW-1185">Reference proteome</keyword>
<name>A0A5N0TFT1_9GAMM</name>
<comment type="caution">
    <text evidence="1">The sequence shown here is derived from an EMBL/GenBank/DDBJ whole genome shotgun (WGS) entry which is preliminary data.</text>
</comment>
<proteinExistence type="predicted"/>
<evidence type="ECO:0000313" key="2">
    <source>
        <dbReference type="Proteomes" id="UP000325372"/>
    </source>
</evidence>
<accession>A0A5N0TFT1</accession>
<evidence type="ECO:0000313" key="1">
    <source>
        <dbReference type="EMBL" id="KAA9133481.1"/>
    </source>
</evidence>
<dbReference type="EMBL" id="VYXP01000002">
    <property type="protein sequence ID" value="KAA9133481.1"/>
    <property type="molecule type" value="Genomic_DNA"/>
</dbReference>
<gene>
    <name evidence="1" type="ORF">F3N42_03775</name>
</gene>
<dbReference type="Proteomes" id="UP000325372">
    <property type="component" value="Unassembled WGS sequence"/>
</dbReference>
<protein>
    <submittedName>
        <fullName evidence="1">Uncharacterized protein</fullName>
    </submittedName>
</protein>
<organism evidence="1 2">
    <name type="scientific">Marinihelvus fidelis</name>
    <dbReference type="NCBI Taxonomy" id="2613842"/>
    <lineage>
        <taxon>Bacteria</taxon>
        <taxon>Pseudomonadati</taxon>
        <taxon>Pseudomonadota</taxon>
        <taxon>Gammaproteobacteria</taxon>
        <taxon>Chromatiales</taxon>
        <taxon>Wenzhouxiangellaceae</taxon>
        <taxon>Marinihelvus</taxon>
    </lineage>
</organism>
<dbReference type="RefSeq" id="WP_150863043.1">
    <property type="nucleotide sequence ID" value="NZ_VYXP01000002.1"/>
</dbReference>